<name>A0AAV2SZD7_CALDB</name>
<feature type="region of interest" description="Disordered" evidence="1">
    <location>
        <begin position="1621"/>
        <end position="1642"/>
    </location>
</feature>
<dbReference type="PANTHER" id="PTHR21583">
    <property type="entry name" value="ELYS PROTEIN"/>
    <property type="match status" value="1"/>
</dbReference>
<evidence type="ECO:0000313" key="3">
    <source>
        <dbReference type="EMBL" id="CAL5129745.1"/>
    </source>
</evidence>
<sequence length="1814" mass="199851">MQPLRVERAGYFQGKFSFACDASCFSARLVFSSTEKALCLFNAEHLECYVGPSEWRRSFIWSPTLSLGTSHSAPCELPQPVDVWAITNVQFTDAGTSKSNGESSCELVVILVNSSRSRSLVCCFPSLLESRCEIVISMRGSPSCVEWIYPCTAVDAVFSHSTLHDSKLSPSDTMDISASESKASKKIFLKPVTQSFAGCLSIGFHQGSVALLDLCLDRMHGDCSIGKPELTIATEKAQVLQCVAQGRRVSAAEDYPVRHTFVYLDDSTVRWNEFHYKSVNGRLLNTLPSANVYVSALRFIPNLQSLAVGFSFGGWQLWSLRTLKPEFCLRQASVPAPVNQITFQEPSDDPHYYCYLWVGWQSKINGLEDEDGVAEQDEAKAKLYQLCYKYRFEVPSGSSAEPSYGYHELIGLSERLCTTLFAQGSSVAVMSNQLLSIQPIRYAGVASSTSEGSNQTDAAHLVAFVWRLTEKIIRVGLFDLNRWYHAQMPTQIRSDNSFFAIFDASVPMNNAVSFNGFLVESSLTSFWSRVSKRERQVFALCDRQKLSVYKRSNFENAAVERGAPYPVPEACLRPSALSFSFVIAWGALTGSGSLRQGGFARVYFASRQELCLISLSKFLTEENPTKQFDLVDWLSEAWATGLLDSPGLDPLEEEDLERLLQISGPFSGQDEYRNSSQNRIGLGLAYGEDMDTSLMKSLREIVSVLNPPADSVTQPASKRMRTTMRTPSDTPLLSSDVSINDICLNPAWVLLANCLLEHGHLTVLKSLDRLARGCGPDSPADVRFRQVWLWLRFSRLKSRFDSLTCALFSSASPSIGSSLQTSPDLREMGSVICQISHLAALTRYWFPSGRKDKTAWNLCIPAVVSGITNEVSSFWSAVETFASYTHLVGFFCRMGLLPQSTGSYLETNETTPVFHSVFPNYQPDVLQETVARLRRRAGLSTRESGTTEFTDALLKSSLCISDDTPNMSSLPSSHPARIWLEQEQAVPTSAGSPNSHYELCYPPRRLQSVCALWQLTWTNTLVKSRLGLLGFLLLDATATSAFMQQTRPGNLPTDGALALKLCRHVMSLFVKEFPLVRPLLPTILLIWLLDRGYFKEASGSQLSSAVLNMKPQQDNFRLVSLFPNQTSIVMDYLHKHGELDVLRHLVSFFKMDVESDLSSKPMLSTMDFRPTGAPFLALSRFRNLVNKLKSLQEDSGTTDEQLHEADGIVRDAFIQLAEACRRVGRLGDLINLGLTCSEAQILVDYYRTTGQYGVLFHCLTAREKYQSALSIFDEYKTLRQNGGTTFSSGTSKLEKATEESLFVLSKLVTNSIPGFRKSGRNKAPDIDPASLARALADEFVELDSATSVTPPSGYIAYPRGSALACPLTAAKSASIRKSRKTQYSDTLMSSDSSSSPSSEMDNKSEDRRLRTPLPEHGYGLASRTTADLLASAKKGSCEFWETFRELQDLQRSFDFSTSCRSFSLSNSVLDNKCSVVRQPSGSVKNSTSQSKSNDRLVKLIYTPPSNRLHKRLEKRSTLPLPSLGSQFSSPVTPRGPLHQSQTQQPVSILKSPVRTSIYVVEEEPGPVHNDQNSLNITLEDDADVTLNLSSVRPSALHSGDLDAAPIISPVSTPTPFTFATPRRLSPVSKEARSKPTADVQPVSTPASFEFAVPLSCRRPLHQDSDSPVGHEASIAVVTESDLGGSTMEVVSSVSPDLTDSSDGETLTEASVFTNASKASSSILHGHSVSSSGRQIQAASVSDHKLDDDLSQVPSVSHPPRSTSTPPKELISDDSMDLNDTMSTVSSTASSFSSETPRRSGRRVKQPKRYDPAAY</sequence>
<feature type="compositionally biased region" description="Polar residues" evidence="1">
    <location>
        <begin position="1751"/>
        <end position="1765"/>
    </location>
</feature>
<comment type="caution">
    <text evidence="3">The sequence shown here is derived from an EMBL/GenBank/DDBJ whole genome shotgun (WGS) entry which is preliminary data.</text>
</comment>
<feature type="compositionally biased region" description="Basic and acidic residues" evidence="1">
    <location>
        <begin position="1400"/>
        <end position="1409"/>
    </location>
</feature>
<organism evidence="3 4">
    <name type="scientific">Calicophoron daubneyi</name>
    <name type="common">Rumen fluke</name>
    <name type="synonym">Paramphistomum daubneyi</name>
    <dbReference type="NCBI Taxonomy" id="300641"/>
    <lineage>
        <taxon>Eukaryota</taxon>
        <taxon>Metazoa</taxon>
        <taxon>Spiralia</taxon>
        <taxon>Lophotrochozoa</taxon>
        <taxon>Platyhelminthes</taxon>
        <taxon>Trematoda</taxon>
        <taxon>Digenea</taxon>
        <taxon>Plagiorchiida</taxon>
        <taxon>Pronocephalata</taxon>
        <taxon>Paramphistomoidea</taxon>
        <taxon>Paramphistomidae</taxon>
        <taxon>Calicophoron</taxon>
    </lineage>
</organism>
<feature type="region of interest" description="Disordered" evidence="1">
    <location>
        <begin position="1380"/>
        <end position="1417"/>
    </location>
</feature>
<evidence type="ECO:0000259" key="2">
    <source>
        <dbReference type="Pfam" id="PF16687"/>
    </source>
</evidence>
<feature type="region of interest" description="Disordered" evidence="1">
    <location>
        <begin position="1723"/>
        <end position="1814"/>
    </location>
</feature>
<evidence type="ECO:0000256" key="1">
    <source>
        <dbReference type="SAM" id="MobiDB-lite"/>
    </source>
</evidence>
<dbReference type="InterPro" id="IPR036322">
    <property type="entry name" value="WD40_repeat_dom_sf"/>
</dbReference>
<feature type="region of interest" description="Disordered" evidence="1">
    <location>
        <begin position="1519"/>
        <end position="1546"/>
    </location>
</feature>
<dbReference type="Pfam" id="PF16687">
    <property type="entry name" value="ELYS-bb"/>
    <property type="match status" value="1"/>
</dbReference>
<evidence type="ECO:0000313" key="4">
    <source>
        <dbReference type="Proteomes" id="UP001497525"/>
    </source>
</evidence>
<proteinExistence type="predicted"/>
<dbReference type="InterPro" id="IPR052620">
    <property type="entry name" value="ELYS/MEL-28_NucAsmblyFactor"/>
</dbReference>
<dbReference type="InterPro" id="IPR032040">
    <property type="entry name" value="ELYS-bb"/>
</dbReference>
<feature type="domain" description="ELYS beta-propeller" evidence="2">
    <location>
        <begin position="288"/>
        <end position="497"/>
    </location>
</feature>
<dbReference type="Proteomes" id="UP001497525">
    <property type="component" value="Unassembled WGS sequence"/>
</dbReference>
<dbReference type="SUPFAM" id="SSF50978">
    <property type="entry name" value="WD40 repeat-like"/>
    <property type="match status" value="1"/>
</dbReference>
<feature type="region of interest" description="Disordered" evidence="1">
    <location>
        <begin position="710"/>
        <end position="730"/>
    </location>
</feature>
<feature type="compositionally biased region" description="Low complexity" evidence="1">
    <location>
        <begin position="1780"/>
        <end position="1794"/>
    </location>
</feature>
<dbReference type="PANTHER" id="PTHR21583:SF8">
    <property type="entry name" value="PROTEIN ELYS"/>
    <property type="match status" value="1"/>
</dbReference>
<reference evidence="3" key="1">
    <citation type="submission" date="2024-06" db="EMBL/GenBank/DDBJ databases">
        <authorList>
            <person name="Liu X."/>
            <person name="Lenzi L."/>
            <person name="Haldenby T S."/>
            <person name="Uol C."/>
        </authorList>
    </citation>
    <scope>NUCLEOTIDE SEQUENCE</scope>
</reference>
<dbReference type="EMBL" id="CAXLJL010000025">
    <property type="protein sequence ID" value="CAL5129745.1"/>
    <property type="molecule type" value="Genomic_DNA"/>
</dbReference>
<feature type="compositionally biased region" description="Low complexity" evidence="1">
    <location>
        <begin position="1389"/>
        <end position="1398"/>
    </location>
</feature>
<feature type="compositionally biased region" description="Low complexity" evidence="1">
    <location>
        <begin position="1723"/>
        <end position="1732"/>
    </location>
</feature>
<gene>
    <name evidence="3" type="ORF">CDAUBV1_LOCUS819</name>
</gene>
<accession>A0AAV2SZD7</accession>
<protein>
    <recommendedName>
        <fullName evidence="2">ELYS beta-propeller domain-containing protein</fullName>
    </recommendedName>
</protein>